<gene>
    <name evidence="2" type="ORF">BN12_2470007</name>
</gene>
<reference evidence="2 3" key="1">
    <citation type="journal article" date="2013" name="ISME J.">
        <title>A metabolic model for members of the genus Tetrasphaera involved in enhanced biological phosphorus removal.</title>
        <authorList>
            <person name="Kristiansen R."/>
            <person name="Nguyen H.T.T."/>
            <person name="Saunders A.M."/>
            <person name="Nielsen J.L."/>
            <person name="Wimmer R."/>
            <person name="Le V.Q."/>
            <person name="McIlroy S.J."/>
            <person name="Petrovski S."/>
            <person name="Seviour R.J."/>
            <person name="Calteau A."/>
            <person name="Nielsen K.L."/>
            <person name="Nielsen P.H."/>
        </authorList>
    </citation>
    <scope>NUCLEOTIDE SEQUENCE [LARGE SCALE GENOMIC DNA]</scope>
    <source>
        <strain evidence="2 3">T1-X7</strain>
    </source>
</reference>
<evidence type="ECO:0000313" key="2">
    <source>
        <dbReference type="EMBL" id="CCH78060.1"/>
    </source>
</evidence>
<accession>A0A077M1G9</accession>
<feature type="region of interest" description="Disordered" evidence="1">
    <location>
        <begin position="132"/>
        <end position="167"/>
    </location>
</feature>
<keyword evidence="3" id="KW-1185">Reference proteome</keyword>
<feature type="region of interest" description="Disordered" evidence="1">
    <location>
        <begin position="223"/>
        <end position="243"/>
    </location>
</feature>
<organism evidence="2 3">
    <name type="scientific">Nostocoides japonicum T1-X7</name>
    <dbReference type="NCBI Taxonomy" id="1194083"/>
    <lineage>
        <taxon>Bacteria</taxon>
        <taxon>Bacillati</taxon>
        <taxon>Actinomycetota</taxon>
        <taxon>Actinomycetes</taxon>
        <taxon>Micrococcales</taxon>
        <taxon>Intrasporangiaceae</taxon>
        <taxon>Nostocoides</taxon>
    </lineage>
</organism>
<feature type="region of interest" description="Disordered" evidence="1">
    <location>
        <begin position="1"/>
        <end position="20"/>
    </location>
</feature>
<comment type="caution">
    <text evidence="2">The sequence shown here is derived from an EMBL/GenBank/DDBJ whole genome shotgun (WGS) entry which is preliminary data.</text>
</comment>
<evidence type="ECO:0000313" key="3">
    <source>
        <dbReference type="Proteomes" id="UP000035721"/>
    </source>
</evidence>
<dbReference type="Proteomes" id="UP000035721">
    <property type="component" value="Unassembled WGS sequence"/>
</dbReference>
<evidence type="ECO:0000256" key="1">
    <source>
        <dbReference type="SAM" id="MobiDB-lite"/>
    </source>
</evidence>
<sequence length="283" mass="29933">MGNMTTTCRRCRPPAATSASAARVARAVRVSPGRAAAYTRTAPTGEATASGRSCGSGAPGRGLGAKADRAAHPRTTTRTARSVPRQPRATNRPDRRTPVTIPRARRTAPVTRTATASQYAGPLVAMPVAVRSRSAATTSRGRATASPMPTARRRSRPAAAAGHRLRPSATTGWARRRTVRTTPAWIQAEWGRADGRRPRTTATDRTTRVTGCSVRRACRPAAMRPVRADRGGRRPWSEAVGSDGRAVTSVGAGAHAPRRGSGGVLACRRGRTVVVMRAPRDRS</sequence>
<feature type="region of interest" description="Disordered" evidence="1">
    <location>
        <begin position="36"/>
        <end position="113"/>
    </location>
</feature>
<feature type="compositionally biased region" description="Basic and acidic residues" evidence="1">
    <location>
        <begin position="226"/>
        <end position="236"/>
    </location>
</feature>
<name>A0A077M1G9_9MICO</name>
<feature type="compositionally biased region" description="Low complexity" evidence="1">
    <location>
        <begin position="132"/>
        <end position="150"/>
    </location>
</feature>
<dbReference type="EMBL" id="CAJB01000165">
    <property type="protein sequence ID" value="CCH78060.1"/>
    <property type="molecule type" value="Genomic_DNA"/>
</dbReference>
<proteinExistence type="predicted"/>
<protein>
    <submittedName>
        <fullName evidence="2">Uncharacterized protein</fullName>
    </submittedName>
</protein>
<dbReference type="AlphaFoldDB" id="A0A077M1G9"/>